<dbReference type="EMBL" id="PYMJ01000020">
    <property type="protein sequence ID" value="PSU46622.1"/>
    <property type="molecule type" value="Genomic_DNA"/>
</dbReference>
<organism evidence="6 7">
    <name type="scientific">Photobacterium frigidiphilum</name>
    <dbReference type="NCBI Taxonomy" id="264736"/>
    <lineage>
        <taxon>Bacteria</taxon>
        <taxon>Pseudomonadati</taxon>
        <taxon>Pseudomonadota</taxon>
        <taxon>Gammaproteobacteria</taxon>
        <taxon>Vibrionales</taxon>
        <taxon>Vibrionaceae</taxon>
        <taxon>Photobacterium</taxon>
    </lineage>
</organism>
<dbReference type="GO" id="GO:0042301">
    <property type="term" value="F:phosphate ion binding"/>
    <property type="evidence" value="ECO:0007669"/>
    <property type="project" value="UniProtKB-UniRule"/>
</dbReference>
<evidence type="ECO:0000256" key="1">
    <source>
        <dbReference type="ARBA" id="ARBA00008725"/>
    </source>
</evidence>
<dbReference type="GO" id="GO:0006817">
    <property type="term" value="P:phosphate ion transport"/>
    <property type="evidence" value="ECO:0007669"/>
    <property type="project" value="UniProtKB-UniRule"/>
</dbReference>
<dbReference type="InterPro" id="IPR024370">
    <property type="entry name" value="PBP_domain"/>
</dbReference>
<dbReference type="GO" id="GO:0007155">
    <property type="term" value="P:cell adhesion"/>
    <property type="evidence" value="ECO:0007669"/>
    <property type="project" value="UniProtKB-UniRule"/>
</dbReference>
<gene>
    <name evidence="6" type="ORF">C9J12_18095</name>
</gene>
<evidence type="ECO:0000256" key="3">
    <source>
        <dbReference type="ARBA" id="ARBA00022729"/>
    </source>
</evidence>
<comment type="caution">
    <text evidence="6">The sequence shown here is derived from an EMBL/GenBank/DDBJ whole genome shotgun (WGS) entry which is preliminary data.</text>
</comment>
<evidence type="ECO:0000259" key="5">
    <source>
        <dbReference type="Pfam" id="PF12849"/>
    </source>
</evidence>
<dbReference type="Pfam" id="PF12849">
    <property type="entry name" value="PBP_like_2"/>
    <property type="match status" value="1"/>
</dbReference>
<keyword evidence="4" id="KW-0574">Periplasm</keyword>
<dbReference type="RefSeq" id="WP_107243984.1">
    <property type="nucleotide sequence ID" value="NZ_PYMJ01000020.1"/>
</dbReference>
<dbReference type="GO" id="GO:0005576">
    <property type="term" value="C:extracellular region"/>
    <property type="evidence" value="ECO:0007669"/>
    <property type="project" value="UniProtKB-SubCell"/>
</dbReference>
<reference evidence="6 7" key="1">
    <citation type="submission" date="2018-01" db="EMBL/GenBank/DDBJ databases">
        <title>Whole genome sequencing of Histamine producing bacteria.</title>
        <authorList>
            <person name="Butler K."/>
        </authorList>
    </citation>
    <scope>NUCLEOTIDE SEQUENCE [LARGE SCALE GENOMIC DNA]</scope>
    <source>
        <strain evidence="6 7">JCM 12947</strain>
    </source>
</reference>
<comment type="subcellular location">
    <subcellularLocation>
        <location evidence="4">Periplasm</location>
    </subcellularLocation>
    <subcellularLocation>
        <location evidence="4">Secreted</location>
    </subcellularLocation>
</comment>
<name>A0A2T3JCP5_9GAMM</name>
<proteinExistence type="inferred from homology"/>
<dbReference type="OrthoDB" id="9790048at2"/>
<evidence type="ECO:0000313" key="6">
    <source>
        <dbReference type="EMBL" id="PSU46622.1"/>
    </source>
</evidence>
<dbReference type="AlphaFoldDB" id="A0A2T3JCP5"/>
<accession>A0A2T3JCP5</accession>
<dbReference type="InterPro" id="IPR050811">
    <property type="entry name" value="Phosphate_ABC_transporter"/>
</dbReference>
<feature type="domain" description="PBP" evidence="5">
    <location>
        <begin position="23"/>
        <end position="258"/>
    </location>
</feature>
<keyword evidence="4" id="KW-0592">Phosphate transport</keyword>
<dbReference type="SUPFAM" id="SSF53850">
    <property type="entry name" value="Periplasmic binding protein-like II"/>
    <property type="match status" value="1"/>
</dbReference>
<keyword evidence="4" id="KW-0964">Secreted</keyword>
<keyword evidence="3 4" id="KW-0732">Signal</keyword>
<dbReference type="PANTHER" id="PTHR30570">
    <property type="entry name" value="PERIPLASMIC PHOSPHATE BINDING COMPONENT OF PHOSPHATE ABC TRANSPORTER"/>
    <property type="match status" value="1"/>
</dbReference>
<dbReference type="PANTHER" id="PTHR30570:SF1">
    <property type="entry name" value="PHOSPHATE-BINDING PROTEIN PSTS"/>
    <property type="match status" value="1"/>
</dbReference>
<feature type="signal peptide" evidence="4">
    <location>
        <begin position="1"/>
        <end position="23"/>
    </location>
</feature>
<dbReference type="Proteomes" id="UP000240987">
    <property type="component" value="Unassembled WGS sequence"/>
</dbReference>
<evidence type="ECO:0000313" key="7">
    <source>
        <dbReference type="Proteomes" id="UP000240987"/>
    </source>
</evidence>
<keyword evidence="7" id="KW-1185">Reference proteome</keyword>
<evidence type="ECO:0000256" key="2">
    <source>
        <dbReference type="ARBA" id="ARBA00022448"/>
    </source>
</evidence>
<keyword evidence="2 4" id="KW-0813">Transport</keyword>
<dbReference type="NCBIfam" id="TIGR02136">
    <property type="entry name" value="ptsS_2"/>
    <property type="match status" value="1"/>
</dbReference>
<dbReference type="GO" id="GO:0042597">
    <property type="term" value="C:periplasmic space"/>
    <property type="evidence" value="ECO:0007669"/>
    <property type="project" value="UniProtKB-SubCell"/>
</dbReference>
<dbReference type="CDD" id="cd13653">
    <property type="entry name" value="PBP2_phosphate_like_1"/>
    <property type="match status" value="1"/>
</dbReference>
<comment type="similarity">
    <text evidence="1 4">Belongs to the PstS family.</text>
</comment>
<dbReference type="Gene3D" id="3.40.190.10">
    <property type="entry name" value="Periplasmic binding protein-like II"/>
    <property type="match status" value="2"/>
</dbReference>
<evidence type="ECO:0000256" key="4">
    <source>
        <dbReference type="RuleBase" id="RU367119"/>
    </source>
</evidence>
<protein>
    <recommendedName>
        <fullName evidence="4">Phosphate-binding protein</fullName>
    </recommendedName>
</protein>
<comment type="function">
    <text evidence="4">Involved in the system for phosphate transport across the cytoplasmic membrane.</text>
</comment>
<dbReference type="InterPro" id="IPR011862">
    <property type="entry name" value="Phos-bd"/>
</dbReference>
<sequence>MKTKVIGALALAGSMAFSVAAVANETISVVGSSSVTPLMEVFGETYSQTNSNVFVEVQGPGSSAGVRAATDGSADLGMSSRNLKDSEKSDDLKEIVVARDGIAVVVNNKNPITDLSKEDVTKIYKGEITNWNQVGGEDKPIVVVTRDTASGTRGAFEDIMSLKKKINDIKVSAISQRAQVTSGNGQLKTTVANNPFAIGYISLGTVDDSLKALSIDGHVPSVAAIKSGEYQVQRPFLVLYKASKINPTTQSFLDWSLTTEAQKIVSAKGYIAVN</sequence>
<feature type="chain" id="PRO_5027163240" description="Phosphate-binding protein" evidence="4">
    <location>
        <begin position="24"/>
        <end position="274"/>
    </location>
</feature>